<sequence length="257" mass="29249">MRLNKLPIVQGFVTFLNSNLKKHTLPESMKAVIQRSCSKVATHGLSPEIQKLLNENPCILIANHPHDAEVITILSALPNHRDDISMIINYRMMGIVLELDRYCIPVYIEHHIDPIKRHPHIGKLIALTNSKPLFNEDYEHQRNRESIDDAAKKINDGGMVLLFPGKRAGTTRWFPGVGHLTSKVKNTIGAYIIPIFVKGTSDIDFLRMIPYGGMMLPQIEMTFFKPIPISNLLSLNPREITKRLQTDFEKNERAVLK</sequence>
<dbReference type="AlphaFoldDB" id="A0A2M6IUM2"/>
<comment type="caution">
    <text evidence="1">The sequence shown here is derived from an EMBL/GenBank/DDBJ whole genome shotgun (WGS) entry which is preliminary data.</text>
</comment>
<gene>
    <name evidence="1" type="ORF">COV58_01555</name>
</gene>
<dbReference type="Proteomes" id="UP000231056">
    <property type="component" value="Unassembled WGS sequence"/>
</dbReference>
<proteinExistence type="predicted"/>
<dbReference type="SUPFAM" id="SSF69593">
    <property type="entry name" value="Glycerol-3-phosphate (1)-acyltransferase"/>
    <property type="match status" value="1"/>
</dbReference>
<evidence type="ECO:0000313" key="1">
    <source>
        <dbReference type="EMBL" id="PIQ73618.1"/>
    </source>
</evidence>
<evidence type="ECO:0008006" key="3">
    <source>
        <dbReference type="Google" id="ProtNLM"/>
    </source>
</evidence>
<dbReference type="EMBL" id="PCVM01000036">
    <property type="protein sequence ID" value="PIQ73618.1"/>
    <property type="molecule type" value="Genomic_DNA"/>
</dbReference>
<reference evidence="1 2" key="1">
    <citation type="submission" date="2017-09" db="EMBL/GenBank/DDBJ databases">
        <title>Depth-based differentiation of microbial function through sediment-hosted aquifers and enrichment of novel symbionts in the deep terrestrial subsurface.</title>
        <authorList>
            <person name="Probst A.J."/>
            <person name="Ladd B."/>
            <person name="Jarett J.K."/>
            <person name="Geller-Mcgrath D.E."/>
            <person name="Sieber C.M."/>
            <person name="Emerson J.B."/>
            <person name="Anantharaman K."/>
            <person name="Thomas B.C."/>
            <person name="Malmstrom R."/>
            <person name="Stieglmeier M."/>
            <person name="Klingl A."/>
            <person name="Woyke T."/>
            <person name="Ryan C.M."/>
            <person name="Banfield J.F."/>
        </authorList>
    </citation>
    <scope>NUCLEOTIDE SEQUENCE [LARGE SCALE GENOMIC DNA]</scope>
    <source>
        <strain evidence="1">CG11_big_fil_rev_8_21_14_0_20_36_8</strain>
    </source>
</reference>
<protein>
    <recommendedName>
        <fullName evidence="3">Phospholipid/glycerol acyltransferase domain-containing protein</fullName>
    </recommendedName>
</protein>
<evidence type="ECO:0000313" key="2">
    <source>
        <dbReference type="Proteomes" id="UP000231056"/>
    </source>
</evidence>
<organism evidence="1 2">
    <name type="scientific">Candidatus Roizmanbacteria bacterium CG11_big_fil_rev_8_21_14_0_20_36_8</name>
    <dbReference type="NCBI Taxonomy" id="1974856"/>
    <lineage>
        <taxon>Bacteria</taxon>
        <taxon>Candidatus Roizmaniibacteriota</taxon>
    </lineage>
</organism>
<accession>A0A2M6IUM2</accession>
<name>A0A2M6IUM2_9BACT</name>